<dbReference type="EMBL" id="JAMQBK010000008">
    <property type="protein sequence ID" value="MCM2369444.1"/>
    <property type="molecule type" value="Genomic_DNA"/>
</dbReference>
<evidence type="ECO:0000313" key="4">
    <source>
        <dbReference type="Proteomes" id="UP001202961"/>
    </source>
</evidence>
<evidence type="ECO:0000256" key="2">
    <source>
        <dbReference type="SAM" id="Phobius"/>
    </source>
</evidence>
<name>A0ABT0TYI8_9BACT</name>
<gene>
    <name evidence="3" type="ORF">NB063_02295</name>
</gene>
<accession>A0ABT0TYI8</accession>
<reference evidence="3 4" key="1">
    <citation type="journal article" date="2022" name="Syst. Appl. Microbiol.">
        <title>Rhodopirellula aestuarii sp. nov., a novel member of the genus Rhodopirellula isolated from brackish sediments collected in the Tagus River estuary, Portugal.</title>
        <authorList>
            <person name="Vitorino I.R."/>
            <person name="Klimek D."/>
            <person name="Calusinska M."/>
            <person name="Lobo-da-Cunha A."/>
            <person name="Vasconcelos V."/>
            <person name="Lage O.M."/>
        </authorList>
    </citation>
    <scope>NUCLEOTIDE SEQUENCE [LARGE SCALE GENOMIC DNA]</scope>
    <source>
        <strain evidence="3 4">ICT_H3.1</strain>
    </source>
</reference>
<sequence length="129" mass="14416">MCRPKDILEKLKTQYANLNRDLASLEADRQQYLSKVKKIRASVNEQLLWMRSSPPISSRTFTEIPGALKWAFSGKHWGELGRAVKGMATDSSLPSASIVLVVVLLLIMRRRMSAALMGRIILPVSDGSF</sequence>
<keyword evidence="2" id="KW-0812">Transmembrane</keyword>
<dbReference type="Proteomes" id="UP001202961">
    <property type="component" value="Unassembled WGS sequence"/>
</dbReference>
<keyword evidence="2" id="KW-0472">Membrane</keyword>
<feature type="coiled-coil region" evidence="1">
    <location>
        <begin position="8"/>
        <end position="42"/>
    </location>
</feature>
<organism evidence="3 4">
    <name type="scientific">Aporhodopirellula aestuarii</name>
    <dbReference type="NCBI Taxonomy" id="2950107"/>
    <lineage>
        <taxon>Bacteria</taxon>
        <taxon>Pseudomonadati</taxon>
        <taxon>Planctomycetota</taxon>
        <taxon>Planctomycetia</taxon>
        <taxon>Pirellulales</taxon>
        <taxon>Pirellulaceae</taxon>
        <taxon>Aporhodopirellula</taxon>
    </lineage>
</organism>
<dbReference type="RefSeq" id="WP_250927110.1">
    <property type="nucleotide sequence ID" value="NZ_JAMQBK010000008.1"/>
</dbReference>
<feature type="transmembrane region" description="Helical" evidence="2">
    <location>
        <begin position="91"/>
        <end position="108"/>
    </location>
</feature>
<proteinExistence type="predicted"/>
<keyword evidence="1" id="KW-0175">Coiled coil</keyword>
<keyword evidence="2" id="KW-1133">Transmembrane helix</keyword>
<comment type="caution">
    <text evidence="3">The sequence shown here is derived from an EMBL/GenBank/DDBJ whole genome shotgun (WGS) entry which is preliminary data.</text>
</comment>
<protein>
    <submittedName>
        <fullName evidence="3">Uncharacterized protein</fullName>
    </submittedName>
</protein>
<evidence type="ECO:0000313" key="3">
    <source>
        <dbReference type="EMBL" id="MCM2369444.1"/>
    </source>
</evidence>
<evidence type="ECO:0000256" key="1">
    <source>
        <dbReference type="SAM" id="Coils"/>
    </source>
</evidence>
<keyword evidence="4" id="KW-1185">Reference proteome</keyword>